<organism evidence="9 10">
    <name type="scientific">Aspergillus niger</name>
    <dbReference type="NCBI Taxonomy" id="5061"/>
    <lineage>
        <taxon>Eukaryota</taxon>
        <taxon>Fungi</taxon>
        <taxon>Dikarya</taxon>
        <taxon>Ascomycota</taxon>
        <taxon>Pezizomycotina</taxon>
        <taxon>Eurotiomycetes</taxon>
        <taxon>Eurotiomycetidae</taxon>
        <taxon>Eurotiales</taxon>
        <taxon>Aspergillaceae</taxon>
        <taxon>Aspergillus</taxon>
        <taxon>Aspergillus subgen. Circumdati</taxon>
    </lineage>
</organism>
<keyword evidence="7" id="KW-0472">Membrane</keyword>
<dbReference type="SMART" id="SM00066">
    <property type="entry name" value="GAL4"/>
    <property type="match status" value="1"/>
</dbReference>
<dbReference type="Proteomes" id="UP001144191">
    <property type="component" value="Unassembled WGS sequence"/>
</dbReference>
<dbReference type="InterPro" id="IPR001138">
    <property type="entry name" value="Zn2Cys6_DnaBD"/>
</dbReference>
<dbReference type="GO" id="GO:0008270">
    <property type="term" value="F:zinc ion binding"/>
    <property type="evidence" value="ECO:0007669"/>
    <property type="project" value="InterPro"/>
</dbReference>
<dbReference type="PANTHER" id="PTHR46910">
    <property type="entry name" value="TRANSCRIPTION FACTOR PDR1"/>
    <property type="match status" value="1"/>
</dbReference>
<feature type="region of interest" description="Disordered" evidence="6">
    <location>
        <begin position="620"/>
        <end position="642"/>
    </location>
</feature>
<keyword evidence="3" id="KW-0238">DNA-binding</keyword>
<evidence type="ECO:0000256" key="5">
    <source>
        <dbReference type="ARBA" id="ARBA00023242"/>
    </source>
</evidence>
<sequence>MYPPRKRQKVSSACQRCRQRKLGCDQQRPCQLCVRAGAACISRGGSSPAEVVVSVQEPGDSPGRREGDIHNDRLETVILPESNIVDLSCQILRGQGKRRGLSHDTSALPGGMNSAVSVATRSISWRDLVGMPLPPKTIFHEESFRQRYENLMASTLIPEGENSNFLWLVRLVLGLGAYYGSLDAPDADAGSMKQLSQDLLMQIEQNILAIIDLPSLETVQICVLLGSFHLFNGRPNAGLMTLTGGLKTAQVIGLHRELKWRGLSDVARETRRRSWWALEVADKHVSPKLNVKSVVANWNGDSRYAAVAFGRPCTVDDSNCEVASISDIKIYGHEETRQGPLLEYHQWKFKLYRIVGPLLSRRLQANRLESLTAIHTQLSSWKNELPDKLRLETYRDDPKSESRIPEMQALVLQLTYDNLQIILHRSAAFGCNERGFHSNSGATPHNSSREQLLESALRTSKLHQHAQLLQSCRKTHAVMHIGICLFTAGVVLCAIALAQPLSIASQKAKEGVMRILRLQEDTVSSQHLLSIQSVQILRDLVTVVMRSEERVILGHDSNFILERPGGDHSTLPIPQADSIIMDQALLDDTGAAQPSSNPGALNPLQQVFRQHLDQSLPVVDPSGLIGPSGAQDPVETQQSNPSAMFSWDGNVSALVDAGLVDASQMWLWSDNLEYQSFSELGNMFP</sequence>
<dbReference type="GO" id="GO:0006351">
    <property type="term" value="P:DNA-templated transcription"/>
    <property type="evidence" value="ECO:0007669"/>
    <property type="project" value="InterPro"/>
</dbReference>
<name>A0A9W6A6G4_ASPNG</name>
<gene>
    <name evidence="9" type="ORF">AnigIFM63604_000834</name>
</gene>
<accession>A0A9W6A6G4</accession>
<evidence type="ECO:0000256" key="2">
    <source>
        <dbReference type="ARBA" id="ARBA00023015"/>
    </source>
</evidence>
<dbReference type="PROSITE" id="PS00463">
    <property type="entry name" value="ZN2_CY6_FUNGAL_1"/>
    <property type="match status" value="1"/>
</dbReference>
<dbReference type="CDD" id="cd00067">
    <property type="entry name" value="GAL4"/>
    <property type="match status" value="1"/>
</dbReference>
<proteinExistence type="predicted"/>
<dbReference type="InterPro" id="IPR007219">
    <property type="entry name" value="XnlR_reg_dom"/>
</dbReference>
<dbReference type="PROSITE" id="PS50048">
    <property type="entry name" value="ZN2_CY6_FUNGAL_2"/>
    <property type="match status" value="1"/>
</dbReference>
<evidence type="ECO:0000256" key="4">
    <source>
        <dbReference type="ARBA" id="ARBA00023163"/>
    </source>
</evidence>
<dbReference type="SUPFAM" id="SSF57701">
    <property type="entry name" value="Zn2/Cys6 DNA-binding domain"/>
    <property type="match status" value="1"/>
</dbReference>
<evidence type="ECO:0000313" key="10">
    <source>
        <dbReference type="Proteomes" id="UP001144191"/>
    </source>
</evidence>
<reference evidence="9" key="1">
    <citation type="submission" date="2022-07" db="EMBL/GenBank/DDBJ databases">
        <title>Taxonomy of Aspergillus series Nigri: significant species reduction supported by multi-species coalescent approaches.</title>
        <authorList>
            <person name="Bian C."/>
            <person name="Kusuya Y."/>
            <person name="Sklenar F."/>
            <person name="D'hooge E."/>
            <person name="Yaguchi T."/>
            <person name="Takahashi H."/>
            <person name="Hubka V."/>
        </authorList>
    </citation>
    <scope>NUCLEOTIDE SEQUENCE</scope>
    <source>
        <strain evidence="9">IFM 63604</strain>
    </source>
</reference>
<dbReference type="AlphaFoldDB" id="A0A9W6A6G4"/>
<dbReference type="GO" id="GO:0009893">
    <property type="term" value="P:positive regulation of metabolic process"/>
    <property type="evidence" value="ECO:0007669"/>
    <property type="project" value="UniProtKB-ARBA"/>
</dbReference>
<dbReference type="EMBL" id="BRPB01000108">
    <property type="protein sequence ID" value="GLA54688.1"/>
    <property type="molecule type" value="Genomic_DNA"/>
</dbReference>
<keyword evidence="7" id="KW-1133">Transmembrane helix</keyword>
<dbReference type="Gene3D" id="4.10.240.10">
    <property type="entry name" value="Zn(2)-C6 fungal-type DNA-binding domain"/>
    <property type="match status" value="1"/>
</dbReference>
<evidence type="ECO:0000259" key="8">
    <source>
        <dbReference type="PROSITE" id="PS50048"/>
    </source>
</evidence>
<evidence type="ECO:0000256" key="1">
    <source>
        <dbReference type="ARBA" id="ARBA00022723"/>
    </source>
</evidence>
<dbReference type="CDD" id="cd12148">
    <property type="entry name" value="fungal_TF_MHR"/>
    <property type="match status" value="1"/>
</dbReference>
<dbReference type="InterPro" id="IPR036864">
    <property type="entry name" value="Zn2-C6_fun-type_DNA-bd_sf"/>
</dbReference>
<feature type="domain" description="Zn(2)-C6 fungal-type" evidence="8">
    <location>
        <begin position="13"/>
        <end position="42"/>
    </location>
</feature>
<comment type="caution">
    <text evidence="9">The sequence shown here is derived from an EMBL/GenBank/DDBJ whole genome shotgun (WGS) entry which is preliminary data.</text>
</comment>
<feature type="transmembrane region" description="Helical" evidence="7">
    <location>
        <begin position="477"/>
        <end position="498"/>
    </location>
</feature>
<evidence type="ECO:0000256" key="7">
    <source>
        <dbReference type="SAM" id="Phobius"/>
    </source>
</evidence>
<dbReference type="GO" id="GO:0000981">
    <property type="term" value="F:DNA-binding transcription factor activity, RNA polymerase II-specific"/>
    <property type="evidence" value="ECO:0007669"/>
    <property type="project" value="InterPro"/>
</dbReference>
<evidence type="ECO:0000256" key="6">
    <source>
        <dbReference type="SAM" id="MobiDB-lite"/>
    </source>
</evidence>
<dbReference type="PANTHER" id="PTHR46910:SF17">
    <property type="entry name" value="SCFA-RELATED"/>
    <property type="match status" value="1"/>
</dbReference>
<dbReference type="InterPro" id="IPR050987">
    <property type="entry name" value="AtrR-like"/>
</dbReference>
<keyword evidence="4" id="KW-0804">Transcription</keyword>
<protein>
    <recommendedName>
        <fullName evidence="8">Zn(2)-C6 fungal-type domain-containing protein</fullName>
    </recommendedName>
</protein>
<keyword evidence="1" id="KW-0479">Metal-binding</keyword>
<keyword evidence="7" id="KW-0812">Transmembrane</keyword>
<dbReference type="GO" id="GO:0003677">
    <property type="term" value="F:DNA binding"/>
    <property type="evidence" value="ECO:0007669"/>
    <property type="project" value="UniProtKB-KW"/>
</dbReference>
<keyword evidence="5" id="KW-0539">Nucleus</keyword>
<evidence type="ECO:0000256" key="3">
    <source>
        <dbReference type="ARBA" id="ARBA00023125"/>
    </source>
</evidence>
<dbReference type="Pfam" id="PF04082">
    <property type="entry name" value="Fungal_trans"/>
    <property type="match status" value="1"/>
</dbReference>
<keyword evidence="2" id="KW-0805">Transcription regulation</keyword>
<evidence type="ECO:0000313" key="9">
    <source>
        <dbReference type="EMBL" id="GLA54688.1"/>
    </source>
</evidence>
<dbReference type="Pfam" id="PF00172">
    <property type="entry name" value="Zn_clus"/>
    <property type="match status" value="1"/>
</dbReference>